<evidence type="ECO:0000313" key="1">
    <source>
        <dbReference type="EMBL" id="CAD7251501.1"/>
    </source>
</evidence>
<sequence>MICDEGPSAETRESKSGRWMQRQADARLETAAEAVIDGSSIFGIGRRIVIGVSGGVGASPDSTSHIVPVALRYRLVTAGQRSFMVFLLTPTNDRCSVNFAASSSIPFIRQR</sequence>
<protein>
    <submittedName>
        <fullName evidence="1">Uncharacterized protein</fullName>
    </submittedName>
</protein>
<name>A0A7R9ACE4_9CRUS</name>
<dbReference type="EMBL" id="CAJPEV010003596">
    <property type="protein sequence ID" value="CAG0900105.1"/>
    <property type="molecule type" value="Genomic_DNA"/>
</dbReference>
<gene>
    <name evidence="1" type="ORF">DSTB1V02_LOCUS11267</name>
</gene>
<dbReference type="EMBL" id="LR903113">
    <property type="protein sequence ID" value="CAD7251501.1"/>
    <property type="molecule type" value="Genomic_DNA"/>
</dbReference>
<dbReference type="Proteomes" id="UP000677054">
    <property type="component" value="Unassembled WGS sequence"/>
</dbReference>
<organism evidence="1">
    <name type="scientific">Darwinula stevensoni</name>
    <dbReference type="NCBI Taxonomy" id="69355"/>
    <lineage>
        <taxon>Eukaryota</taxon>
        <taxon>Metazoa</taxon>
        <taxon>Ecdysozoa</taxon>
        <taxon>Arthropoda</taxon>
        <taxon>Crustacea</taxon>
        <taxon>Oligostraca</taxon>
        <taxon>Ostracoda</taxon>
        <taxon>Podocopa</taxon>
        <taxon>Podocopida</taxon>
        <taxon>Darwinulocopina</taxon>
        <taxon>Darwinuloidea</taxon>
        <taxon>Darwinulidae</taxon>
        <taxon>Darwinula</taxon>
    </lineage>
</organism>
<reference evidence="1" key="1">
    <citation type="submission" date="2020-11" db="EMBL/GenBank/DDBJ databases">
        <authorList>
            <person name="Tran Van P."/>
        </authorList>
    </citation>
    <scope>NUCLEOTIDE SEQUENCE</scope>
</reference>
<keyword evidence="2" id="KW-1185">Reference proteome</keyword>
<accession>A0A7R9ACE4</accession>
<evidence type="ECO:0000313" key="2">
    <source>
        <dbReference type="Proteomes" id="UP000677054"/>
    </source>
</evidence>
<dbReference type="AlphaFoldDB" id="A0A7R9ACE4"/>
<proteinExistence type="predicted"/>